<dbReference type="Gene3D" id="3.40.50.1390">
    <property type="entry name" value="Resolvase, N-terminal catalytic domain"/>
    <property type="match status" value="1"/>
</dbReference>
<feature type="compositionally biased region" description="Acidic residues" evidence="5">
    <location>
        <begin position="257"/>
        <end position="268"/>
    </location>
</feature>
<gene>
    <name evidence="7" type="ORF">B7R54_04785</name>
</gene>
<proteinExistence type="inferred from homology"/>
<dbReference type="InterPro" id="IPR009057">
    <property type="entry name" value="Homeodomain-like_sf"/>
</dbReference>
<dbReference type="InterPro" id="IPR006119">
    <property type="entry name" value="Resolv_N"/>
</dbReference>
<keyword evidence="2" id="KW-0229">DNA integration</keyword>
<keyword evidence="4" id="KW-0233">DNA recombination</keyword>
<comment type="caution">
    <text evidence="7">The sequence shown here is derived from an EMBL/GenBank/DDBJ whole genome shotgun (WGS) entry which is preliminary data.</text>
</comment>
<feature type="region of interest" description="Disordered" evidence="5">
    <location>
        <begin position="1"/>
        <end position="43"/>
    </location>
</feature>
<dbReference type="GO" id="GO:0015074">
    <property type="term" value="P:DNA integration"/>
    <property type="evidence" value="ECO:0007669"/>
    <property type="project" value="UniProtKB-KW"/>
</dbReference>
<comment type="similarity">
    <text evidence="1">Belongs to the site-specific recombinase resolvase family.</text>
</comment>
<name>A0A3E0VFW4_9MICO</name>
<dbReference type="EMBL" id="NBWZ01000001">
    <property type="protein sequence ID" value="RFA08621.1"/>
    <property type="molecule type" value="Genomic_DNA"/>
</dbReference>
<organism evidence="7 8">
    <name type="scientific">Subtercola boreus</name>
    <dbReference type="NCBI Taxonomy" id="120213"/>
    <lineage>
        <taxon>Bacteria</taxon>
        <taxon>Bacillati</taxon>
        <taxon>Actinomycetota</taxon>
        <taxon>Actinomycetes</taxon>
        <taxon>Micrococcales</taxon>
        <taxon>Microbacteriaceae</taxon>
        <taxon>Subtercola</taxon>
    </lineage>
</organism>
<dbReference type="InterPro" id="IPR036162">
    <property type="entry name" value="Resolvase-like_N_sf"/>
</dbReference>
<dbReference type="Pfam" id="PF02796">
    <property type="entry name" value="HTH_7"/>
    <property type="match status" value="1"/>
</dbReference>
<dbReference type="OrthoDB" id="128993at2"/>
<dbReference type="PANTHER" id="PTHR30461:SF2">
    <property type="entry name" value="SERINE RECOMBINASE PINE-RELATED"/>
    <property type="match status" value="1"/>
</dbReference>
<feature type="region of interest" description="Disordered" evidence="5">
    <location>
        <begin position="257"/>
        <end position="295"/>
    </location>
</feature>
<feature type="compositionally biased region" description="Low complexity" evidence="5">
    <location>
        <begin position="273"/>
        <end position="295"/>
    </location>
</feature>
<evidence type="ECO:0000256" key="4">
    <source>
        <dbReference type="ARBA" id="ARBA00023172"/>
    </source>
</evidence>
<dbReference type="PANTHER" id="PTHR30461">
    <property type="entry name" value="DNA-INVERTASE FROM LAMBDOID PROPHAGE"/>
    <property type="match status" value="1"/>
</dbReference>
<feature type="domain" description="Resolvase/invertase-type recombinase catalytic" evidence="6">
    <location>
        <begin position="74"/>
        <end position="208"/>
    </location>
</feature>
<reference evidence="7 8" key="1">
    <citation type="submission" date="2017-04" db="EMBL/GenBank/DDBJ databases">
        <title>Comparative genome analysis of Subtercola boreus.</title>
        <authorList>
            <person name="Cho Y.-J."/>
            <person name="Cho A."/>
            <person name="Kim O.-S."/>
            <person name="Lee J.-I."/>
        </authorList>
    </citation>
    <scope>NUCLEOTIDE SEQUENCE [LARGE SCALE GENOMIC DNA]</scope>
    <source>
        <strain evidence="7 8">K300</strain>
    </source>
</reference>
<dbReference type="GO" id="GO:0003677">
    <property type="term" value="F:DNA binding"/>
    <property type="evidence" value="ECO:0007669"/>
    <property type="project" value="UniProtKB-KW"/>
</dbReference>
<dbReference type="GO" id="GO:0000150">
    <property type="term" value="F:DNA strand exchange activity"/>
    <property type="evidence" value="ECO:0007669"/>
    <property type="project" value="InterPro"/>
</dbReference>
<dbReference type="SUPFAM" id="SSF53041">
    <property type="entry name" value="Resolvase-like"/>
    <property type="match status" value="1"/>
</dbReference>
<dbReference type="Gene3D" id="1.10.10.60">
    <property type="entry name" value="Homeodomain-like"/>
    <property type="match status" value="1"/>
</dbReference>
<evidence type="ECO:0000259" key="6">
    <source>
        <dbReference type="PROSITE" id="PS51736"/>
    </source>
</evidence>
<dbReference type="InterPro" id="IPR050639">
    <property type="entry name" value="SSR_resolvase"/>
</dbReference>
<keyword evidence="3" id="KW-0238">DNA-binding</keyword>
<dbReference type="CDD" id="cd00569">
    <property type="entry name" value="HTH_Hin_like"/>
    <property type="match status" value="1"/>
</dbReference>
<dbReference type="SMART" id="SM00857">
    <property type="entry name" value="Resolvase"/>
    <property type="match status" value="1"/>
</dbReference>
<keyword evidence="8" id="KW-1185">Reference proteome</keyword>
<evidence type="ECO:0000313" key="8">
    <source>
        <dbReference type="Proteomes" id="UP000256486"/>
    </source>
</evidence>
<dbReference type="AlphaFoldDB" id="A0A3E0VFW4"/>
<evidence type="ECO:0000256" key="3">
    <source>
        <dbReference type="ARBA" id="ARBA00023125"/>
    </source>
</evidence>
<dbReference type="PROSITE" id="PS00398">
    <property type="entry name" value="RECOMBINASES_2"/>
    <property type="match status" value="1"/>
</dbReference>
<sequence length="295" mass="31854">MHSIEHPGSVGACPTKNSIPSTTSPCPRMRISSRPPHRTPKTRATTLTSTTIRSALIQAALTQTALSQTALTMAEVGYIWVGPLEHNGDYQRDLLRQQGVTRFYEDVSANSVTATRSELTTLLDDIGPGDTLVTWRLDRLASTLPQVLSLLELLGGRRVGVQSLTENLDTTGPDGAALLRVIQAFTQLERTLTRERTMVGVYAARARGRVAGRPRALSATNVERVLLLREQGASVREIAQQLGTSRATVYRALEQQNGEEEGGFEGDVPDARPSLTLTFTTPSLPSAALPESAAN</sequence>
<evidence type="ECO:0000256" key="1">
    <source>
        <dbReference type="ARBA" id="ARBA00009913"/>
    </source>
</evidence>
<dbReference type="CDD" id="cd03768">
    <property type="entry name" value="SR_ResInv"/>
    <property type="match status" value="1"/>
</dbReference>
<dbReference type="PROSITE" id="PS51736">
    <property type="entry name" value="RECOMBINASES_3"/>
    <property type="match status" value="1"/>
</dbReference>
<evidence type="ECO:0000256" key="2">
    <source>
        <dbReference type="ARBA" id="ARBA00022908"/>
    </source>
</evidence>
<evidence type="ECO:0000256" key="5">
    <source>
        <dbReference type="SAM" id="MobiDB-lite"/>
    </source>
</evidence>
<dbReference type="Pfam" id="PF00239">
    <property type="entry name" value="Resolvase"/>
    <property type="match status" value="1"/>
</dbReference>
<protein>
    <recommendedName>
        <fullName evidence="6">Resolvase/invertase-type recombinase catalytic domain-containing protein</fullName>
    </recommendedName>
</protein>
<dbReference type="SUPFAM" id="SSF46689">
    <property type="entry name" value="Homeodomain-like"/>
    <property type="match status" value="1"/>
</dbReference>
<dbReference type="InterPro" id="IPR006118">
    <property type="entry name" value="Recombinase_CS"/>
</dbReference>
<accession>A0A3E0VFW4</accession>
<dbReference type="Proteomes" id="UP000256486">
    <property type="component" value="Unassembled WGS sequence"/>
</dbReference>
<dbReference type="InterPro" id="IPR006120">
    <property type="entry name" value="Resolvase_HTH_dom"/>
</dbReference>
<feature type="compositionally biased region" description="Polar residues" evidence="5">
    <location>
        <begin position="15"/>
        <end position="25"/>
    </location>
</feature>
<evidence type="ECO:0000313" key="7">
    <source>
        <dbReference type="EMBL" id="RFA08621.1"/>
    </source>
</evidence>